<keyword evidence="2" id="KW-1185">Reference proteome</keyword>
<feature type="non-terminal residue" evidence="1">
    <location>
        <position position="437"/>
    </location>
</feature>
<reference evidence="1" key="1">
    <citation type="journal article" date="2020" name="Stud. Mycol.">
        <title>101 Dothideomycetes genomes: a test case for predicting lifestyles and emergence of pathogens.</title>
        <authorList>
            <person name="Haridas S."/>
            <person name="Albert R."/>
            <person name="Binder M."/>
            <person name="Bloem J."/>
            <person name="Labutti K."/>
            <person name="Salamov A."/>
            <person name="Andreopoulos B."/>
            <person name="Baker S."/>
            <person name="Barry K."/>
            <person name="Bills G."/>
            <person name="Bluhm B."/>
            <person name="Cannon C."/>
            <person name="Castanera R."/>
            <person name="Culley D."/>
            <person name="Daum C."/>
            <person name="Ezra D."/>
            <person name="Gonzalez J."/>
            <person name="Henrissat B."/>
            <person name="Kuo A."/>
            <person name="Liang C."/>
            <person name="Lipzen A."/>
            <person name="Lutzoni F."/>
            <person name="Magnuson J."/>
            <person name="Mondo S."/>
            <person name="Nolan M."/>
            <person name="Ohm R."/>
            <person name="Pangilinan J."/>
            <person name="Park H.-J."/>
            <person name="Ramirez L."/>
            <person name="Alfaro M."/>
            <person name="Sun H."/>
            <person name="Tritt A."/>
            <person name="Yoshinaga Y."/>
            <person name="Zwiers L.-H."/>
            <person name="Turgeon B."/>
            <person name="Goodwin S."/>
            <person name="Spatafora J."/>
            <person name="Crous P."/>
            <person name="Grigoriev I."/>
        </authorList>
    </citation>
    <scope>NUCLEOTIDE SEQUENCE</scope>
    <source>
        <strain evidence="1">CBS 525.71</strain>
    </source>
</reference>
<comment type="caution">
    <text evidence="1">The sequence shown here is derived from an EMBL/GenBank/DDBJ whole genome shotgun (WGS) entry which is preliminary data.</text>
</comment>
<sequence length="437" mass="50025">MGKSARSFNLELLKERARQERAPQPLTLEDVKNALNKAAFDSYKYTMRLWKEQGQIIESDAWRQSNEGLHYRDVELIYQRTETYHGWLLYVKLRNRKGHREYKKHAPTMVLYEEPLMRYMCPVTWFLSLAFADGVFRDLSSYKDLSKVEPPPGSSLYRAKYTDVASERPIMRNVRADGTISEDKIWTYDCFNLALRGTGQRAGYKENLSAYCFRRAFAHAVQSKATAPQLRTLLGHKGEETAQYYVSGFVGIDSQSIVHEREQRLELYKESSSMMANRNLLAPKPQGSTLIQQSSARTGQLLKALSALGEQDVEIIATTQISPKQASKLRRQSRNRAYQKDRRDFYEGTAIPTTQRESTSPSTDISRGPSRYLMALLKFEPARKSVIEMMFSDHDSVDLELSLDVVLAPLIQLASPGKKRYAYKTAEPTPDNHCPDC</sequence>
<name>A0ACB6RXL1_9PLEO</name>
<accession>A0ACB6RXL1</accession>
<evidence type="ECO:0000313" key="2">
    <source>
        <dbReference type="Proteomes" id="UP000799754"/>
    </source>
</evidence>
<dbReference type="EMBL" id="MU006722">
    <property type="protein sequence ID" value="KAF2626155.1"/>
    <property type="molecule type" value="Genomic_DNA"/>
</dbReference>
<organism evidence="1 2">
    <name type="scientific">Macroventuria anomochaeta</name>
    <dbReference type="NCBI Taxonomy" id="301207"/>
    <lineage>
        <taxon>Eukaryota</taxon>
        <taxon>Fungi</taxon>
        <taxon>Dikarya</taxon>
        <taxon>Ascomycota</taxon>
        <taxon>Pezizomycotina</taxon>
        <taxon>Dothideomycetes</taxon>
        <taxon>Pleosporomycetidae</taxon>
        <taxon>Pleosporales</taxon>
        <taxon>Pleosporineae</taxon>
        <taxon>Didymellaceae</taxon>
        <taxon>Macroventuria</taxon>
    </lineage>
</organism>
<evidence type="ECO:0000313" key="1">
    <source>
        <dbReference type="EMBL" id="KAF2626155.1"/>
    </source>
</evidence>
<proteinExistence type="predicted"/>
<dbReference type="Proteomes" id="UP000799754">
    <property type="component" value="Unassembled WGS sequence"/>
</dbReference>
<gene>
    <name evidence="1" type="ORF">BU25DRAFT_344209</name>
</gene>
<protein>
    <submittedName>
        <fullName evidence="1">Uncharacterized protein</fullName>
    </submittedName>
</protein>